<name>A0A552HZF1_MICVR</name>
<evidence type="ECO:0000256" key="1">
    <source>
        <dbReference type="SAM" id="SignalP"/>
    </source>
</evidence>
<dbReference type="AlphaFoldDB" id="A0A552HZF1"/>
<feature type="chain" id="PRO_5022102135" evidence="1">
    <location>
        <begin position="24"/>
        <end position="126"/>
    </location>
</feature>
<comment type="caution">
    <text evidence="2">The sequence shown here is derived from an EMBL/GenBank/DDBJ whole genome shotgun (WGS) entry which is preliminary data.</text>
</comment>
<keyword evidence="1" id="KW-0732">Signal</keyword>
<dbReference type="Proteomes" id="UP000320674">
    <property type="component" value="Unassembled WGS sequence"/>
</dbReference>
<dbReference type="EMBL" id="SFAZ01000105">
    <property type="protein sequence ID" value="TRU76576.1"/>
    <property type="molecule type" value="Genomic_DNA"/>
</dbReference>
<evidence type="ECO:0000313" key="2">
    <source>
        <dbReference type="EMBL" id="TRU76576.1"/>
    </source>
</evidence>
<protein>
    <submittedName>
        <fullName evidence="2">Uncharacterized protein</fullName>
    </submittedName>
</protein>
<feature type="signal peptide" evidence="1">
    <location>
        <begin position="1"/>
        <end position="23"/>
    </location>
</feature>
<evidence type="ECO:0000313" key="3">
    <source>
        <dbReference type="Proteomes" id="UP000320674"/>
    </source>
</evidence>
<accession>A0A552HZF1</accession>
<gene>
    <name evidence="2" type="ORF">EWV77_06985</name>
</gene>
<organism evidence="2 3">
    <name type="scientific">Microcystis viridis Mv_BB_P_19951000_S68D</name>
    <dbReference type="NCBI Taxonomy" id="2486270"/>
    <lineage>
        <taxon>Bacteria</taxon>
        <taxon>Bacillati</taxon>
        <taxon>Cyanobacteriota</taxon>
        <taxon>Cyanophyceae</taxon>
        <taxon>Oscillatoriophycideae</taxon>
        <taxon>Chroococcales</taxon>
        <taxon>Microcystaceae</taxon>
        <taxon>Microcystis</taxon>
    </lineage>
</organism>
<proteinExistence type="predicted"/>
<sequence length="126" mass="13610">MISIKILCMFIGVGLINSAPIQANNMSKDILISQSRRQYQCKTGPMFINERQRVEPSISGTSVNSSYCYIPVSAGKCIAMAPFFNFGGGSGPSGMSKCNPNSITVTDDATGIKYYRFNGGDSFVLQ</sequence>
<reference evidence="2 3" key="1">
    <citation type="submission" date="2019-01" db="EMBL/GenBank/DDBJ databases">
        <title>Coherence of Microcystis species and biogeography revealed through population genomics.</title>
        <authorList>
            <person name="Perez-Carrascal O.M."/>
            <person name="Terrat Y."/>
            <person name="Giani A."/>
            <person name="Fortin N."/>
            <person name="Tromas N."/>
            <person name="Shapiro B.J."/>
        </authorList>
    </citation>
    <scope>NUCLEOTIDE SEQUENCE [LARGE SCALE GENOMIC DNA]</scope>
    <source>
        <strain evidence="2">Mv_BB_P_19951000_S68D</strain>
    </source>
</reference>